<proteinExistence type="predicted"/>
<dbReference type="AlphaFoldDB" id="A0A0E9UER3"/>
<name>A0A0E9UER3_ANGAN</name>
<reference evidence="2" key="1">
    <citation type="submission" date="2014-11" db="EMBL/GenBank/DDBJ databases">
        <authorList>
            <person name="Amaro Gonzalez C."/>
        </authorList>
    </citation>
    <scope>NUCLEOTIDE SEQUENCE</scope>
</reference>
<organism evidence="2">
    <name type="scientific">Anguilla anguilla</name>
    <name type="common">European freshwater eel</name>
    <name type="synonym">Muraena anguilla</name>
    <dbReference type="NCBI Taxonomy" id="7936"/>
    <lineage>
        <taxon>Eukaryota</taxon>
        <taxon>Metazoa</taxon>
        <taxon>Chordata</taxon>
        <taxon>Craniata</taxon>
        <taxon>Vertebrata</taxon>
        <taxon>Euteleostomi</taxon>
        <taxon>Actinopterygii</taxon>
        <taxon>Neopterygii</taxon>
        <taxon>Teleostei</taxon>
        <taxon>Anguilliformes</taxon>
        <taxon>Anguillidae</taxon>
        <taxon>Anguilla</taxon>
    </lineage>
</organism>
<reference evidence="2" key="2">
    <citation type="journal article" date="2015" name="Fish Shellfish Immunol.">
        <title>Early steps in the European eel (Anguilla anguilla)-Vibrio vulnificus interaction in the gills: Role of the RtxA13 toxin.</title>
        <authorList>
            <person name="Callol A."/>
            <person name="Pajuelo D."/>
            <person name="Ebbesson L."/>
            <person name="Teles M."/>
            <person name="MacKenzie S."/>
            <person name="Amaro C."/>
        </authorList>
    </citation>
    <scope>NUCLEOTIDE SEQUENCE</scope>
</reference>
<sequence length="64" mass="7012">MSLLKSVSFNSLTLKTIFRTFMVPVNVNSLTVVGLLSVVFRNLIKKNIHILLPPVTALLGALFA</sequence>
<dbReference type="EMBL" id="GBXM01044291">
    <property type="protein sequence ID" value="JAH64286.1"/>
    <property type="molecule type" value="Transcribed_RNA"/>
</dbReference>
<keyword evidence="1" id="KW-0472">Membrane</keyword>
<evidence type="ECO:0000256" key="1">
    <source>
        <dbReference type="SAM" id="Phobius"/>
    </source>
</evidence>
<accession>A0A0E9UER3</accession>
<protein>
    <submittedName>
        <fullName evidence="2">Uncharacterized protein</fullName>
    </submittedName>
</protein>
<feature type="transmembrane region" description="Helical" evidence="1">
    <location>
        <begin position="20"/>
        <end position="40"/>
    </location>
</feature>
<evidence type="ECO:0000313" key="2">
    <source>
        <dbReference type="EMBL" id="JAH64286.1"/>
    </source>
</evidence>
<keyword evidence="1" id="KW-1133">Transmembrane helix</keyword>
<keyword evidence="1" id="KW-0812">Transmembrane</keyword>